<dbReference type="Proteomes" id="UP001189429">
    <property type="component" value="Unassembled WGS sequence"/>
</dbReference>
<feature type="region of interest" description="Disordered" evidence="1">
    <location>
        <begin position="79"/>
        <end position="102"/>
    </location>
</feature>
<proteinExistence type="predicted"/>
<feature type="compositionally biased region" description="Low complexity" evidence="1">
    <location>
        <begin position="809"/>
        <end position="829"/>
    </location>
</feature>
<reference evidence="2" key="1">
    <citation type="submission" date="2023-10" db="EMBL/GenBank/DDBJ databases">
        <authorList>
            <person name="Chen Y."/>
            <person name="Shah S."/>
            <person name="Dougan E. K."/>
            <person name="Thang M."/>
            <person name="Chan C."/>
        </authorList>
    </citation>
    <scope>NUCLEOTIDE SEQUENCE [LARGE SCALE GENOMIC DNA]</scope>
</reference>
<name>A0ABN9WXB2_9DINO</name>
<evidence type="ECO:0008006" key="4">
    <source>
        <dbReference type="Google" id="ProtNLM"/>
    </source>
</evidence>
<feature type="non-terminal residue" evidence="2">
    <location>
        <position position="1"/>
    </location>
</feature>
<evidence type="ECO:0000313" key="2">
    <source>
        <dbReference type="EMBL" id="CAK0890262.1"/>
    </source>
</evidence>
<feature type="region of interest" description="Disordered" evidence="1">
    <location>
        <begin position="809"/>
        <end position="836"/>
    </location>
</feature>
<protein>
    <recommendedName>
        <fullName evidence="4">Patatin</fullName>
    </recommendedName>
</protein>
<accession>A0ABN9WXB2</accession>
<keyword evidence="3" id="KW-1185">Reference proteome</keyword>
<dbReference type="InterPro" id="IPR016035">
    <property type="entry name" value="Acyl_Trfase/lysoPLipase"/>
</dbReference>
<evidence type="ECO:0000256" key="1">
    <source>
        <dbReference type="SAM" id="MobiDB-lite"/>
    </source>
</evidence>
<dbReference type="SUPFAM" id="SSF52151">
    <property type="entry name" value="FabD/lysophospholipase-like"/>
    <property type="match status" value="1"/>
</dbReference>
<organism evidence="2 3">
    <name type="scientific">Prorocentrum cordatum</name>
    <dbReference type="NCBI Taxonomy" id="2364126"/>
    <lineage>
        <taxon>Eukaryota</taxon>
        <taxon>Sar</taxon>
        <taxon>Alveolata</taxon>
        <taxon>Dinophyceae</taxon>
        <taxon>Prorocentrales</taxon>
        <taxon>Prorocentraceae</taxon>
        <taxon>Prorocentrum</taxon>
    </lineage>
</organism>
<comment type="caution">
    <text evidence="2">The sequence shown here is derived from an EMBL/GenBank/DDBJ whole genome shotgun (WGS) entry which is preliminary data.</text>
</comment>
<gene>
    <name evidence="2" type="ORF">PCOR1329_LOCUS70543</name>
</gene>
<dbReference type="EMBL" id="CAUYUJ010019325">
    <property type="protein sequence ID" value="CAK0890262.1"/>
    <property type="molecule type" value="Genomic_DNA"/>
</dbReference>
<evidence type="ECO:0000313" key="3">
    <source>
        <dbReference type="Proteomes" id="UP001189429"/>
    </source>
</evidence>
<sequence length="836" mass="87334">QLGLQRDSTASASPQALGLAHMAPGRAGPVVAAVAAAALLLRAGTSAAPPPQGPEPEEACGGRGCAAPLLEDESLLQLSGRRPRGSGSAGSPKQSTQEVREASKEVRAVSLDAGGFLSFTALTGLTTGLLSAMGGGATLDTLFGSFDVVSGTSGGAWFESQLAYSEQFEDLVYKMAKVPAKAGELMNAEWYARALGFGALRDGSLQISTESLQCLMQLISQVDPAVSALAEELLGPALSAGALAPANDSAAAAPGSGLPVSALEGILATAREKGVPEIFVEYIISAVTSLAEVGVPLTWTRFVEVMNDRTAGISPAMTLGSRTNSWAEGKEFLYTVTLPVPQPKRLPLQHNFTDKVNPLEFGGFGLPNFTEVAVFNPPGEASDLFYTVQTSETHLAANLLPARFSYSVRSGVELGGESAPMTFCGDPSCFGTSLHYAQGSSGDSAESGPLGTQFNLAFETNVSSLPIGPVSAASSAFQWVMGVTGFDATQSCFDLAVWVDGSPNGKAFSGGEEVRAELFASGSGSNVTQGADSPAQAGLLALGDGGNLDVTGLVNAVAAGASRVTVLLSTDLTNTSLTHAYRDLTNLFPRPGNNPVRVICAEPPIDQVEGFVETMKRIPAQPDTEFLSAVAHGTLECTTVQNPWFGIEAGQRITLDVVSVESVNVTIGLPAAGYSFGSFFDYGRFLGEVVATLTAEDNREDVEAVIARYFNHSERADLSIHGCGRRNGDNQRDLCICVCASRLSRRALAEKQLRQQPLASIRDGRQLLQLANPPTDRAMFESAGRPRGQSSLQRMFSCADDGALGLLGGKPRLVSSSRPDRLSSPPRLHPLARARG</sequence>